<name>A0A841D6Q0_PLAVE</name>
<dbReference type="Gene3D" id="3.90.1200.10">
    <property type="match status" value="1"/>
</dbReference>
<dbReference type="RefSeq" id="WP_184942810.1">
    <property type="nucleotide sequence ID" value="NZ_BAAAWZ010000001.1"/>
</dbReference>
<dbReference type="InterPro" id="IPR002575">
    <property type="entry name" value="Aminoglycoside_PTrfase"/>
</dbReference>
<dbReference type="PANTHER" id="PTHR21310:SF15">
    <property type="entry name" value="AMINOGLYCOSIDE PHOSPHOTRANSFERASE DOMAIN-CONTAINING PROTEIN"/>
    <property type="match status" value="1"/>
</dbReference>
<keyword evidence="2" id="KW-0418">Kinase</keyword>
<dbReference type="InterPro" id="IPR051678">
    <property type="entry name" value="AGP_Transferase"/>
</dbReference>
<dbReference type="EMBL" id="JACHJJ010000010">
    <property type="protein sequence ID" value="MBB5964184.1"/>
    <property type="molecule type" value="Genomic_DNA"/>
</dbReference>
<dbReference type="PANTHER" id="PTHR21310">
    <property type="entry name" value="AMINOGLYCOSIDE PHOSPHOTRANSFERASE-RELATED-RELATED"/>
    <property type="match status" value="1"/>
</dbReference>
<protein>
    <submittedName>
        <fullName evidence="2">Aminoglycoside phosphotransferase (APT) family kinase protein</fullName>
    </submittedName>
</protein>
<dbReference type="SUPFAM" id="SSF56112">
    <property type="entry name" value="Protein kinase-like (PK-like)"/>
    <property type="match status" value="1"/>
</dbReference>
<dbReference type="AlphaFoldDB" id="A0A841D6Q0"/>
<proteinExistence type="predicted"/>
<keyword evidence="2" id="KW-0808">Transferase</keyword>
<dbReference type="Proteomes" id="UP000562352">
    <property type="component" value="Unassembled WGS sequence"/>
</dbReference>
<dbReference type="InterPro" id="IPR011009">
    <property type="entry name" value="Kinase-like_dom_sf"/>
</dbReference>
<evidence type="ECO:0000313" key="2">
    <source>
        <dbReference type="EMBL" id="MBB5964184.1"/>
    </source>
</evidence>
<dbReference type="Pfam" id="PF01636">
    <property type="entry name" value="APH"/>
    <property type="match status" value="1"/>
</dbReference>
<accession>A0A841D6Q0</accession>
<evidence type="ECO:0000313" key="3">
    <source>
        <dbReference type="Proteomes" id="UP000562352"/>
    </source>
</evidence>
<gene>
    <name evidence="2" type="ORF">FHS22_003467</name>
</gene>
<comment type="caution">
    <text evidence="2">The sequence shown here is derived from an EMBL/GenBank/DDBJ whole genome shotgun (WGS) entry which is preliminary data.</text>
</comment>
<dbReference type="GO" id="GO:0016301">
    <property type="term" value="F:kinase activity"/>
    <property type="evidence" value="ECO:0007669"/>
    <property type="project" value="UniProtKB-KW"/>
</dbReference>
<organism evidence="2 3">
    <name type="scientific">Planomonospora venezuelensis</name>
    <dbReference type="NCBI Taxonomy" id="1999"/>
    <lineage>
        <taxon>Bacteria</taxon>
        <taxon>Bacillati</taxon>
        <taxon>Actinomycetota</taxon>
        <taxon>Actinomycetes</taxon>
        <taxon>Streptosporangiales</taxon>
        <taxon>Streptosporangiaceae</taxon>
        <taxon>Planomonospora</taxon>
    </lineage>
</organism>
<feature type="domain" description="Aminoglycoside phosphotransferase" evidence="1">
    <location>
        <begin position="31"/>
        <end position="280"/>
    </location>
</feature>
<keyword evidence="3" id="KW-1185">Reference proteome</keyword>
<evidence type="ECO:0000259" key="1">
    <source>
        <dbReference type="Pfam" id="PF01636"/>
    </source>
</evidence>
<sequence length="329" mass="35719">MQSRTKRALTAAELDDLLRRALGAGVASSAELSDGFANAVWRLVLDDGREVVLKLSPPPELEQLRYERNLLRAEAMVYRRACLPGPELLCAGFDDPVLGGDYLIMSALDGVAWNRAPEAPAGVLRRELGGHLARLHTVTGDVYGYPHAQLTGPTWRSAFLAMTGAVLDDAARYSIGLPVPAGSVRAAVEAAAWALDEVTVPALVHFDVWPGNVFLTPGSLNGGPARIQAIIDHERAFWGDPLADFVTPTIFGELEEDDEIVAGYREAGGVVPFDERARVRMALYRLYLCLVLLAENGPRQYPEEEYAPLRDLSAAALVRALDLVRPAAR</sequence>
<reference evidence="2 3" key="1">
    <citation type="submission" date="2020-08" db="EMBL/GenBank/DDBJ databases">
        <title>Genomic Encyclopedia of Type Strains, Phase III (KMG-III): the genomes of soil and plant-associated and newly described type strains.</title>
        <authorList>
            <person name="Whitman W."/>
        </authorList>
    </citation>
    <scope>NUCLEOTIDE SEQUENCE [LARGE SCALE GENOMIC DNA]</scope>
    <source>
        <strain evidence="2 3">CECT 3303</strain>
    </source>
</reference>
<dbReference type="Gene3D" id="3.30.200.20">
    <property type="entry name" value="Phosphorylase Kinase, domain 1"/>
    <property type="match status" value="1"/>
</dbReference>